<keyword evidence="5 7" id="KW-1133">Transmembrane helix</keyword>
<dbReference type="Proteomes" id="UP001351900">
    <property type="component" value="Unassembled WGS sequence"/>
</dbReference>
<feature type="transmembrane region" description="Helical" evidence="7">
    <location>
        <begin position="140"/>
        <end position="165"/>
    </location>
</feature>
<feature type="transmembrane region" description="Helical" evidence="7">
    <location>
        <begin position="109"/>
        <end position="133"/>
    </location>
</feature>
<accession>A0ABU7V6Y8</accession>
<dbReference type="Pfam" id="PF00528">
    <property type="entry name" value="BPD_transp_1"/>
    <property type="match status" value="1"/>
</dbReference>
<evidence type="ECO:0000256" key="4">
    <source>
        <dbReference type="ARBA" id="ARBA00022692"/>
    </source>
</evidence>
<evidence type="ECO:0000256" key="5">
    <source>
        <dbReference type="ARBA" id="ARBA00022989"/>
    </source>
</evidence>
<feature type="transmembrane region" description="Helical" evidence="7">
    <location>
        <begin position="278"/>
        <end position="297"/>
    </location>
</feature>
<keyword evidence="10" id="KW-1185">Reference proteome</keyword>
<evidence type="ECO:0000256" key="1">
    <source>
        <dbReference type="ARBA" id="ARBA00004651"/>
    </source>
</evidence>
<dbReference type="PROSITE" id="PS50928">
    <property type="entry name" value="ABC_TM1"/>
    <property type="match status" value="1"/>
</dbReference>
<feature type="domain" description="ABC transmembrane type-1" evidence="8">
    <location>
        <begin position="105"/>
        <end position="297"/>
    </location>
</feature>
<dbReference type="Gene3D" id="1.10.3720.10">
    <property type="entry name" value="MetI-like"/>
    <property type="match status" value="1"/>
</dbReference>
<comment type="subcellular location">
    <subcellularLocation>
        <location evidence="1 7">Cell membrane</location>
        <topology evidence="1 7">Multi-pass membrane protein</topology>
    </subcellularLocation>
</comment>
<proteinExistence type="inferred from homology"/>
<dbReference type="InterPro" id="IPR000515">
    <property type="entry name" value="MetI-like"/>
</dbReference>
<sequence length="313" mass="34966">MTFVTTTINTLTRSRRQRRSVDDDRTNVSELDRSRRGVRVAMRILTILVIAGLLIVSFGPLLWLFKAALSTSQDILREPFQWWPSGIQWENLPQAWTQIRIGQYLLNTVWMAAGCWFFGLLVALTGGYGISILRPRYAKYVNFAVLATLFIPGVVSLISLYVTILDVPLIGVNLVNTYWAVWLPTAASAFNVLLVARFFDRLPKDVFEAARIDGAGVFRVFWSIVLPMSRPIIGVVSLLTIVGSWKEFLWPLLVLPSSDVQPLSVGLYRVSETAPTNLLMAGMFISVIIPVALFLAFQRQFLRSAGQAGAIKG</sequence>
<evidence type="ECO:0000256" key="6">
    <source>
        <dbReference type="ARBA" id="ARBA00023136"/>
    </source>
</evidence>
<gene>
    <name evidence="9" type="ORF">V2V91_05115</name>
</gene>
<dbReference type="InterPro" id="IPR035906">
    <property type="entry name" value="MetI-like_sf"/>
</dbReference>
<dbReference type="PANTHER" id="PTHR43744:SF12">
    <property type="entry name" value="ABC TRANSPORTER PERMEASE PROTEIN MG189-RELATED"/>
    <property type="match status" value="1"/>
</dbReference>
<protein>
    <submittedName>
        <fullName evidence="9">Carbohydrate ABC transporter permease</fullName>
    </submittedName>
</protein>
<dbReference type="SUPFAM" id="SSF161098">
    <property type="entry name" value="MetI-like"/>
    <property type="match status" value="1"/>
</dbReference>
<dbReference type="EMBL" id="JAZHOV010000002">
    <property type="protein sequence ID" value="MEF2254517.1"/>
    <property type="molecule type" value="Genomic_DNA"/>
</dbReference>
<keyword evidence="3" id="KW-1003">Cell membrane</keyword>
<evidence type="ECO:0000313" key="10">
    <source>
        <dbReference type="Proteomes" id="UP001351900"/>
    </source>
</evidence>
<comment type="similarity">
    <text evidence="7">Belongs to the binding-protein-dependent transport system permease family.</text>
</comment>
<evidence type="ECO:0000313" key="9">
    <source>
        <dbReference type="EMBL" id="MEF2254517.1"/>
    </source>
</evidence>
<dbReference type="RefSeq" id="WP_331791039.1">
    <property type="nucleotide sequence ID" value="NZ_BAAAUO010000005.1"/>
</dbReference>
<keyword evidence="2 7" id="KW-0813">Transport</keyword>
<evidence type="ECO:0000259" key="8">
    <source>
        <dbReference type="PROSITE" id="PS50928"/>
    </source>
</evidence>
<evidence type="ECO:0000256" key="2">
    <source>
        <dbReference type="ARBA" id="ARBA00022448"/>
    </source>
</evidence>
<feature type="transmembrane region" description="Helical" evidence="7">
    <location>
        <begin position="44"/>
        <end position="65"/>
    </location>
</feature>
<dbReference type="PANTHER" id="PTHR43744">
    <property type="entry name" value="ABC TRANSPORTER PERMEASE PROTEIN MG189-RELATED-RELATED"/>
    <property type="match status" value="1"/>
</dbReference>
<keyword evidence="6 7" id="KW-0472">Membrane</keyword>
<comment type="caution">
    <text evidence="9">The sequence shown here is derived from an EMBL/GenBank/DDBJ whole genome shotgun (WGS) entry which is preliminary data.</text>
</comment>
<evidence type="ECO:0000256" key="3">
    <source>
        <dbReference type="ARBA" id="ARBA00022475"/>
    </source>
</evidence>
<feature type="transmembrane region" description="Helical" evidence="7">
    <location>
        <begin position="220"/>
        <end position="245"/>
    </location>
</feature>
<keyword evidence="4 7" id="KW-0812">Transmembrane</keyword>
<name>A0ABU7V6Y8_9MICO</name>
<dbReference type="CDD" id="cd06261">
    <property type="entry name" value="TM_PBP2"/>
    <property type="match status" value="1"/>
</dbReference>
<reference evidence="9 10" key="1">
    <citation type="submission" date="2024-01" db="EMBL/GenBank/DDBJ databases">
        <title>the genome sequence of strain Microbacterium schleiferi NBRC 15075.</title>
        <authorList>
            <person name="Ding Y."/>
            <person name="Zhang G."/>
        </authorList>
    </citation>
    <scope>NUCLEOTIDE SEQUENCE [LARGE SCALE GENOMIC DNA]</scope>
    <source>
        <strain evidence="9 10">NBRC 15075</strain>
    </source>
</reference>
<organism evidence="9 10">
    <name type="scientific">Microbacterium schleiferi</name>
    <dbReference type="NCBI Taxonomy" id="69362"/>
    <lineage>
        <taxon>Bacteria</taxon>
        <taxon>Bacillati</taxon>
        <taxon>Actinomycetota</taxon>
        <taxon>Actinomycetes</taxon>
        <taxon>Micrococcales</taxon>
        <taxon>Microbacteriaceae</taxon>
        <taxon>Microbacterium</taxon>
    </lineage>
</organism>
<feature type="transmembrane region" description="Helical" evidence="7">
    <location>
        <begin position="177"/>
        <end position="199"/>
    </location>
</feature>
<evidence type="ECO:0000256" key="7">
    <source>
        <dbReference type="RuleBase" id="RU363032"/>
    </source>
</evidence>